<accession>A0AAE4FSG1</accession>
<evidence type="ECO:0000256" key="7">
    <source>
        <dbReference type="RuleBase" id="RU365095"/>
    </source>
</evidence>
<gene>
    <name evidence="7 9" type="primary">pgl</name>
    <name evidence="9" type="ORF">RIF25_11610</name>
</gene>
<dbReference type="GO" id="GO:0017057">
    <property type="term" value="F:6-phosphogluconolactonase activity"/>
    <property type="evidence" value="ECO:0007669"/>
    <property type="project" value="UniProtKB-UniRule"/>
</dbReference>
<name>A0AAE4FSG1_9CYAN</name>
<evidence type="ECO:0000256" key="6">
    <source>
        <dbReference type="ARBA" id="ARBA00020337"/>
    </source>
</evidence>
<dbReference type="InterPro" id="IPR006148">
    <property type="entry name" value="Glc/Gal-6P_isomerase"/>
</dbReference>
<comment type="similarity">
    <text evidence="4 7">Belongs to the glucosamine/galactosamine-6-phosphate isomerase family. 6-phosphogluconolactonase subfamily.</text>
</comment>
<organism evidence="9 10">
    <name type="scientific">Pseudocalidococcus azoricus BACA0444</name>
    <dbReference type="NCBI Taxonomy" id="2918990"/>
    <lineage>
        <taxon>Bacteria</taxon>
        <taxon>Bacillati</taxon>
        <taxon>Cyanobacteriota</taxon>
        <taxon>Cyanophyceae</taxon>
        <taxon>Acaryochloridales</taxon>
        <taxon>Thermosynechococcaceae</taxon>
        <taxon>Pseudocalidococcus</taxon>
        <taxon>Pseudocalidococcus azoricus</taxon>
    </lineage>
</organism>
<dbReference type="PANTHER" id="PTHR11054:SF0">
    <property type="entry name" value="6-PHOSPHOGLUCONOLACTONASE"/>
    <property type="match status" value="1"/>
</dbReference>
<evidence type="ECO:0000313" key="10">
    <source>
        <dbReference type="Proteomes" id="UP001268256"/>
    </source>
</evidence>
<dbReference type="PANTHER" id="PTHR11054">
    <property type="entry name" value="6-PHOSPHOGLUCONOLACTONASE"/>
    <property type="match status" value="1"/>
</dbReference>
<dbReference type="EC" id="3.1.1.31" evidence="5 7"/>
<dbReference type="RefSeq" id="WP_322878696.1">
    <property type="nucleotide sequence ID" value="NZ_JAVMIP010000012.1"/>
</dbReference>
<feature type="domain" description="Glucosamine/galactosamine-6-phosphate isomerase" evidence="8">
    <location>
        <begin position="12"/>
        <end position="230"/>
    </location>
</feature>
<evidence type="ECO:0000256" key="2">
    <source>
        <dbReference type="ARBA" id="ARBA00002681"/>
    </source>
</evidence>
<comment type="pathway">
    <text evidence="3 7">Carbohydrate degradation; pentose phosphate pathway; D-ribulose 5-phosphate from D-glucose 6-phosphate (oxidative stage): step 2/3.</text>
</comment>
<dbReference type="InterPro" id="IPR005900">
    <property type="entry name" value="6-phosphogluconolactonase_DevB"/>
</dbReference>
<dbReference type="InterPro" id="IPR039104">
    <property type="entry name" value="6PGL"/>
</dbReference>
<keyword evidence="10" id="KW-1185">Reference proteome</keyword>
<dbReference type="EMBL" id="JAVMIP010000012">
    <property type="protein sequence ID" value="MDS3861454.1"/>
    <property type="molecule type" value="Genomic_DNA"/>
</dbReference>
<dbReference type="GO" id="GO:0005975">
    <property type="term" value="P:carbohydrate metabolic process"/>
    <property type="evidence" value="ECO:0007669"/>
    <property type="project" value="UniProtKB-UniRule"/>
</dbReference>
<evidence type="ECO:0000256" key="5">
    <source>
        <dbReference type="ARBA" id="ARBA00013198"/>
    </source>
</evidence>
<dbReference type="Gene3D" id="3.40.50.1360">
    <property type="match status" value="1"/>
</dbReference>
<evidence type="ECO:0000256" key="1">
    <source>
        <dbReference type="ARBA" id="ARBA00000832"/>
    </source>
</evidence>
<dbReference type="Proteomes" id="UP001268256">
    <property type="component" value="Unassembled WGS sequence"/>
</dbReference>
<dbReference type="InterPro" id="IPR037171">
    <property type="entry name" value="NagB/RpiA_transferase-like"/>
</dbReference>
<comment type="function">
    <text evidence="2 7">Hydrolysis of 6-phosphogluconolactone to 6-phosphogluconate.</text>
</comment>
<proteinExistence type="inferred from homology"/>
<evidence type="ECO:0000313" key="9">
    <source>
        <dbReference type="EMBL" id="MDS3861454.1"/>
    </source>
</evidence>
<keyword evidence="7 9" id="KW-0378">Hydrolase</keyword>
<evidence type="ECO:0000259" key="8">
    <source>
        <dbReference type="Pfam" id="PF01182"/>
    </source>
</evidence>
<comment type="caution">
    <text evidence="9">The sequence shown here is derived from an EMBL/GenBank/DDBJ whole genome shotgun (WGS) entry which is preliminary data.</text>
</comment>
<evidence type="ECO:0000256" key="3">
    <source>
        <dbReference type="ARBA" id="ARBA00004961"/>
    </source>
</evidence>
<dbReference type="Pfam" id="PF01182">
    <property type="entry name" value="Glucosamine_iso"/>
    <property type="match status" value="1"/>
</dbReference>
<dbReference type="AlphaFoldDB" id="A0AAE4FSG1"/>
<dbReference type="SUPFAM" id="SSF100950">
    <property type="entry name" value="NagB/RpiA/CoA transferase-like"/>
    <property type="match status" value="1"/>
</dbReference>
<evidence type="ECO:0000256" key="4">
    <source>
        <dbReference type="ARBA" id="ARBA00010662"/>
    </source>
</evidence>
<comment type="catalytic activity">
    <reaction evidence="1 7">
        <text>6-phospho-D-glucono-1,5-lactone + H2O = 6-phospho-D-gluconate + H(+)</text>
        <dbReference type="Rhea" id="RHEA:12556"/>
        <dbReference type="ChEBI" id="CHEBI:15377"/>
        <dbReference type="ChEBI" id="CHEBI:15378"/>
        <dbReference type="ChEBI" id="CHEBI:57955"/>
        <dbReference type="ChEBI" id="CHEBI:58759"/>
        <dbReference type="EC" id="3.1.1.31"/>
    </reaction>
</comment>
<reference evidence="10" key="1">
    <citation type="submission" date="2023-07" db="EMBL/GenBank/DDBJ databases">
        <authorList>
            <person name="Luz R."/>
            <person name="Cordeiro R."/>
            <person name="Fonseca A."/>
            <person name="Goncalves V."/>
        </authorList>
    </citation>
    <scope>NUCLEOTIDE SEQUENCE [LARGE SCALE GENOMIC DNA]</scope>
    <source>
        <strain evidence="10">BACA0444</strain>
    </source>
</reference>
<dbReference type="CDD" id="cd01400">
    <property type="entry name" value="6PGL"/>
    <property type="match status" value="1"/>
</dbReference>
<dbReference type="NCBIfam" id="TIGR01198">
    <property type="entry name" value="pgl"/>
    <property type="match status" value="1"/>
</dbReference>
<sequence length="243" mass="26909">MPAEQRIEVLPDLESLSQRALEITVEQMELALAARGRFNIVLAGGSTPKSLYERLSQEALPWSAFHVFWGDERYVPPDHPDSNEGMARQAWLDHIPIPAAQIYPMPTFLPDPHQAAAQYHQELLVYFQSLDKPTPDFDLVLLGMGPDGHTASLFPHTPALNVTDQFVTVGEKEGQPRLTLTVPVINQARCVLFLVAGANKQAALGQVLTKTGDPQAYPARLIQPDETLIWLLDQEAGLGWSDE</sequence>
<protein>
    <recommendedName>
        <fullName evidence="6 7">6-phosphogluconolactonase</fullName>
        <shortName evidence="7">6PGL</shortName>
        <ecNumber evidence="5 7">3.1.1.31</ecNumber>
    </recommendedName>
</protein>
<dbReference type="GO" id="GO:0006098">
    <property type="term" value="P:pentose-phosphate shunt"/>
    <property type="evidence" value="ECO:0007669"/>
    <property type="project" value="InterPro"/>
</dbReference>